<keyword evidence="8" id="KW-1133">Transmembrane helix</keyword>
<dbReference type="Proteomes" id="UP001470230">
    <property type="component" value="Unassembled WGS sequence"/>
</dbReference>
<feature type="transmembrane region" description="Helical" evidence="8">
    <location>
        <begin position="1776"/>
        <end position="1801"/>
    </location>
</feature>
<evidence type="ECO:0000256" key="4">
    <source>
        <dbReference type="ARBA" id="ARBA00022525"/>
    </source>
</evidence>
<dbReference type="NCBIfam" id="TIGR01376">
    <property type="entry name" value="POMP_repeat"/>
    <property type="match status" value="3"/>
</dbReference>
<dbReference type="SMART" id="SM00710">
    <property type="entry name" value="PbH1"/>
    <property type="match status" value="16"/>
</dbReference>
<evidence type="ECO:0000256" key="5">
    <source>
        <dbReference type="ARBA" id="ARBA00022729"/>
    </source>
</evidence>
<evidence type="ECO:0000256" key="3">
    <source>
        <dbReference type="ARBA" id="ARBA00004613"/>
    </source>
</evidence>
<evidence type="ECO:0000256" key="7">
    <source>
        <dbReference type="ARBA" id="ARBA00023237"/>
    </source>
</evidence>
<dbReference type="Gene3D" id="2.160.20.10">
    <property type="entry name" value="Single-stranded right-handed beta-helix, Pectin lyase-like"/>
    <property type="match status" value="2"/>
</dbReference>
<keyword evidence="11" id="KW-1185">Reference proteome</keyword>
<feature type="chain" id="PRO_5046695077" description="Polymorphic outer membrane protein repeat-containing protein" evidence="9">
    <location>
        <begin position="17"/>
        <end position="1833"/>
    </location>
</feature>
<evidence type="ECO:0000256" key="6">
    <source>
        <dbReference type="ARBA" id="ARBA00023136"/>
    </source>
</evidence>
<evidence type="ECO:0000256" key="2">
    <source>
        <dbReference type="ARBA" id="ARBA00004442"/>
    </source>
</evidence>
<dbReference type="SUPFAM" id="SSF51126">
    <property type="entry name" value="Pectin lyase-like"/>
    <property type="match status" value="6"/>
</dbReference>
<evidence type="ECO:0000256" key="9">
    <source>
        <dbReference type="SAM" id="SignalP"/>
    </source>
</evidence>
<dbReference type="InterPro" id="IPR003368">
    <property type="entry name" value="POMP_repeat"/>
</dbReference>
<protein>
    <recommendedName>
        <fullName evidence="12">Polymorphic outer membrane protein repeat-containing protein</fullName>
    </recommendedName>
</protein>
<evidence type="ECO:0008006" key="12">
    <source>
        <dbReference type="Google" id="ProtNLM"/>
    </source>
</evidence>
<evidence type="ECO:0000313" key="11">
    <source>
        <dbReference type="Proteomes" id="UP001470230"/>
    </source>
</evidence>
<comment type="caution">
    <text evidence="10">The sequence shown here is derived from an EMBL/GenBank/DDBJ whole genome shotgun (WGS) entry which is preliminary data.</text>
</comment>
<accession>A0ABR2GS55</accession>
<name>A0ABR2GS55_9EUKA</name>
<keyword evidence="6 8" id="KW-0472">Membrane</keyword>
<dbReference type="EMBL" id="JAPFFF010000063">
    <property type="protein sequence ID" value="KAK8836775.1"/>
    <property type="molecule type" value="Genomic_DNA"/>
</dbReference>
<evidence type="ECO:0000313" key="10">
    <source>
        <dbReference type="EMBL" id="KAK8836775.1"/>
    </source>
</evidence>
<keyword evidence="4" id="KW-0964">Secreted</keyword>
<keyword evidence="8" id="KW-0812">Transmembrane</keyword>
<dbReference type="Pfam" id="PF02415">
    <property type="entry name" value="Chlam_PMP"/>
    <property type="match status" value="7"/>
</dbReference>
<dbReference type="InterPro" id="IPR006626">
    <property type="entry name" value="PbH1"/>
</dbReference>
<dbReference type="PANTHER" id="PTHR11319:SF35">
    <property type="entry name" value="OUTER MEMBRANE PROTEIN PMPC-RELATED"/>
    <property type="match status" value="1"/>
</dbReference>
<dbReference type="InterPro" id="IPR012334">
    <property type="entry name" value="Pectin_lyas_fold"/>
</dbReference>
<dbReference type="PANTHER" id="PTHR11319">
    <property type="entry name" value="G PROTEIN-COUPLED RECEPTOR-RELATED"/>
    <property type="match status" value="1"/>
</dbReference>
<gene>
    <name evidence="10" type="ORF">M9Y10_037297</name>
</gene>
<reference evidence="10 11" key="1">
    <citation type="submission" date="2024-04" db="EMBL/GenBank/DDBJ databases">
        <title>Tritrichomonas musculus Genome.</title>
        <authorList>
            <person name="Alves-Ferreira E."/>
            <person name="Grigg M."/>
            <person name="Lorenzi H."/>
            <person name="Galac M."/>
        </authorList>
    </citation>
    <scope>NUCLEOTIDE SEQUENCE [LARGE SCALE GENOMIC DNA]</scope>
    <source>
        <strain evidence="10 11">EAF2021</strain>
    </source>
</reference>
<evidence type="ECO:0000256" key="1">
    <source>
        <dbReference type="ARBA" id="ARBA00004196"/>
    </source>
</evidence>
<comment type="subcellular location">
    <subcellularLocation>
        <location evidence="1">Cell envelope</location>
    </subcellularLocation>
    <subcellularLocation>
        <location evidence="2">Cell outer membrane</location>
    </subcellularLocation>
    <subcellularLocation>
        <location evidence="3">Secreted</location>
    </subcellularLocation>
</comment>
<evidence type="ECO:0000256" key="8">
    <source>
        <dbReference type="SAM" id="Phobius"/>
    </source>
</evidence>
<proteinExistence type="predicted"/>
<feature type="signal peptide" evidence="9">
    <location>
        <begin position="1"/>
        <end position="16"/>
    </location>
</feature>
<sequence length="1833" mass="200178">MLAVFAFLFQLSLSLQEKVPKLIKEGESVGNRINNTNVAINEDGKEFSNLDYSNENGAAINIDKQRVNCTLTNCKFNFCKAKNGGAIYIYYAGKKYNYTFEISGSTFSNCESLLDGGAIYVKNTQEEQHFFYLKDCTFTKNKAGNNGGAIYAEVRDSLQIANCNFNNNQVASSNYNGSSIYCKLGWIQNVGDSFDELNLTKSTFTFTPDENNLINIYIKNNCNIECNSNPIAEVFIGGCIFSANSQSSTEFKHLLIDSFGTGFKSVNFVECNCVRQGKNTVQIPTKFTLENFNFDCKGDTCTPGEVIPGVPDVTAPPAVVPPTDNGSDEGYDVVTEKVEKNMENVTVTIRKSSFRNLKDTSANGGGAVLVQRSNITIEDSKFISNEATKGGGAINIYLTRNDEINGVKYRPPLFCTIIRCKFMSCTADFGGAAYLRSTQPNIHSITVEDCTFASNTASKYGGAIYTEARDEFLMQRCIFYNNNASEGSSIWLTVGNAAGSDTNDTAILLDNQFVAHQDSLSNVYIKSVKITSETLNAHASIIIGGCTFNALNNPTNSEYKNLKMVEGCDKGFQSITFTGCNCFMQDSNTVSIPSKFSITNVQFKCSSIDTCKPGSVAPPEIVTPTPAPTPDTDKYIPSNRIFAPKEKVDLTKYKFTSLVVNENGAAIFMNDTGRASCSLVNCKFDSCHAQNGGALYLDYATKNKYVLFISGCQFNKCEADQNGGAIYLSSTQSNLYSLSIVSTTFTSNKAGSEGGAVYLSVRDNFTMKQCIFTDNEAAQKGSSLWCQVGWQNGAVNNIVSFTDNTFTFAPKAGSVNVYFTNKMINASKNNLNAGLVLGMSRFSTRRSSNVDFKHLEITNSGDGFQQINFADCVCVQQGSETVSLPEGLSAKGFTYNCNSYESCQPSEDGYKYHSRVEDVERTEPINLEGYKFVSLEDTTEGKGPAIIVYKHRTSLTVKNCKFESCYSSQFGGAVYVQYSGSNNDTYICTISNSIFNNNEAKTNGGALYCYITQSNTHSITVSHCTFNSNQVGKNGGAVYALVRDSFTLEHCTFNNNDAKGLGASVWLRIGDKETYNVNEAFVTDNSFTFSPKYAESVNVYFESSTLSDDTTPNANLILSKNIFDTVDATTTEFLHVSVVAPSEFESIRSEGCNCVKQGSKTVSLPFSYNPEILFNFDCQSLDQCTTKQPTPAPTADADGYIPSQRIELNVAPTLTLSNTKFVGIENDKEGGAVSLTKVSCRFTQCKFDKCKTKYNEERDNGGGAIYLSYVGKDSANYTAIIANCDFNNCEATTYGGAINIHITQPDSHSVNIQGCTFANNKAGKSGGAIYAIGRDLLTIQHSKFTNNEAANGSSLWVTVGWYNKKAEDGDQFNLYGNTFEFKPSQTNPINVYVKSNKLNEGFNPNANIFIGHCTFIASNIDGNSQKHLVVDEDGTFQSLVFTECNCIQGAENTVSINAASKPNLENAFHYNCNNIDQCPSGSEKPPASGECSSYENRRELYGNEFTIKNSCFYNLKSATSREGGAIRAVNTKLEVEDCRFKSCSSGNDGGAIYVCFTIKGCEFELEKCTFEDCSSSSQGGAVFFDNNFVSESSIEDCKFINNKASQNGGALYYAPCGNSKLSKCFFVNNSCTSSDNIRGSSIYVYIQNLNSKSALKNLKLQDDDDNKVVIEGNRFRSQPVEGAQQMYINLKKTGNLQLGENAFSFNGVKEAPKDSKYIQVRADEGAQLAVTGEICVDSTQTDLISGIDSNIKYDCHRADQEFDSQQPGGKKGKKNVGMIVGIVVAVVVVIVVVVVVVVVVLRKKKSTQYISDLADDVDNQSGPVTNNDPEMAT</sequence>
<dbReference type="InterPro" id="IPR011050">
    <property type="entry name" value="Pectin_lyase_fold/virulence"/>
</dbReference>
<organism evidence="10 11">
    <name type="scientific">Tritrichomonas musculus</name>
    <dbReference type="NCBI Taxonomy" id="1915356"/>
    <lineage>
        <taxon>Eukaryota</taxon>
        <taxon>Metamonada</taxon>
        <taxon>Parabasalia</taxon>
        <taxon>Tritrichomonadida</taxon>
        <taxon>Tritrichomonadidae</taxon>
        <taxon>Tritrichomonas</taxon>
    </lineage>
</organism>
<keyword evidence="5 9" id="KW-0732">Signal</keyword>
<keyword evidence="7" id="KW-0998">Cell outer membrane</keyword>